<dbReference type="SUPFAM" id="SSF50199">
    <property type="entry name" value="Staphylococcal nuclease"/>
    <property type="match status" value="1"/>
</dbReference>
<feature type="region of interest" description="Disordered" evidence="1">
    <location>
        <begin position="229"/>
        <end position="252"/>
    </location>
</feature>
<sequence length="252" mass="26751">MDRPNNLGQPIGDLMRPLAVGIGLAGVISAASLLIAHSTGSEVSQSPAQQSEAPAEPMPPRPSASTPPMPIRPASPELLAVPVISPQDLERIEPTFDIAQSDESRPGDKATLLYRPLSERAGEFEANGHRIRLEGIVPTAADEKCSEAGKSWPCGIHARTAFRNWLRGRAISCIVPATPAQSTTVTTCHLGKQDAAEWLVTQGWVRAETAGPYSELAEEAKKKKRGLFGPAPLVSSVLPPVELPDEPPQSGN</sequence>
<evidence type="ECO:0000313" key="3">
    <source>
        <dbReference type="Proteomes" id="UP000601789"/>
    </source>
</evidence>
<dbReference type="InterPro" id="IPR035437">
    <property type="entry name" value="SNase_OB-fold_sf"/>
</dbReference>
<accession>A0ABS0SCM4</accession>
<keyword evidence="3" id="KW-1185">Reference proteome</keyword>
<evidence type="ECO:0000256" key="1">
    <source>
        <dbReference type="SAM" id="MobiDB-lite"/>
    </source>
</evidence>
<feature type="compositionally biased region" description="Pro residues" evidence="1">
    <location>
        <begin position="56"/>
        <end position="73"/>
    </location>
</feature>
<organism evidence="2 3">
    <name type="scientific">Aquamicrobium zhengzhouense</name>
    <dbReference type="NCBI Taxonomy" id="2781738"/>
    <lineage>
        <taxon>Bacteria</taxon>
        <taxon>Pseudomonadati</taxon>
        <taxon>Pseudomonadota</taxon>
        <taxon>Alphaproteobacteria</taxon>
        <taxon>Hyphomicrobiales</taxon>
        <taxon>Phyllobacteriaceae</taxon>
        <taxon>Aquamicrobium</taxon>
    </lineage>
</organism>
<protein>
    <submittedName>
        <fullName evidence="2">Thermonuclease family protein</fullName>
    </submittedName>
</protein>
<dbReference type="EMBL" id="JADGMQ010000006">
    <property type="protein sequence ID" value="MBI1621057.1"/>
    <property type="molecule type" value="Genomic_DNA"/>
</dbReference>
<dbReference type="RefSeq" id="WP_198476472.1">
    <property type="nucleotide sequence ID" value="NZ_JADGMQ010000006.1"/>
</dbReference>
<dbReference type="Gene3D" id="2.40.50.90">
    <property type="match status" value="1"/>
</dbReference>
<gene>
    <name evidence="2" type="ORF">IOD40_10330</name>
</gene>
<feature type="region of interest" description="Disordered" evidence="1">
    <location>
        <begin position="41"/>
        <end position="74"/>
    </location>
</feature>
<reference evidence="2 3" key="1">
    <citation type="submission" date="2020-10" db="EMBL/GenBank/DDBJ databases">
        <title>Aquamicrobium zhengzhouensis sp. nov., a exopolysaccharide producing bacterium isolated from farmland soil.</title>
        <authorList>
            <person name="Wang X."/>
        </authorList>
    </citation>
    <scope>NUCLEOTIDE SEQUENCE [LARGE SCALE GENOMIC DNA]</scope>
    <source>
        <strain evidence="3">cd-1</strain>
    </source>
</reference>
<comment type="caution">
    <text evidence="2">The sequence shown here is derived from an EMBL/GenBank/DDBJ whole genome shotgun (WGS) entry which is preliminary data.</text>
</comment>
<dbReference type="Proteomes" id="UP000601789">
    <property type="component" value="Unassembled WGS sequence"/>
</dbReference>
<feature type="compositionally biased region" description="Polar residues" evidence="1">
    <location>
        <begin position="41"/>
        <end position="52"/>
    </location>
</feature>
<feature type="compositionally biased region" description="Low complexity" evidence="1">
    <location>
        <begin position="230"/>
        <end position="240"/>
    </location>
</feature>
<name>A0ABS0SCM4_9HYPH</name>
<proteinExistence type="predicted"/>
<evidence type="ECO:0000313" key="2">
    <source>
        <dbReference type="EMBL" id="MBI1621057.1"/>
    </source>
</evidence>